<proteinExistence type="predicted"/>
<evidence type="ECO:0000313" key="4">
    <source>
        <dbReference type="Proteomes" id="UP000006039"/>
    </source>
</evidence>
<protein>
    <submittedName>
        <fullName evidence="2 3">Uncharacterized protein</fullName>
    </submittedName>
</protein>
<dbReference type="Proteomes" id="UP000006039">
    <property type="component" value="Unassembled WGS sequence"/>
</dbReference>
<reference evidence="2" key="3">
    <citation type="submission" date="2010-09" db="EMBL/GenBank/DDBJ databases">
        <title>Annotation of Gaeumannomyces graminis var. tritici R3-111a-1.</title>
        <authorList>
            <consortium name="The Broad Institute Genome Sequencing Platform"/>
            <person name="Ma L.-J."/>
            <person name="Dead R."/>
            <person name="Young S.K."/>
            <person name="Zeng Q."/>
            <person name="Gargeya S."/>
            <person name="Fitzgerald M."/>
            <person name="Haas B."/>
            <person name="Abouelleil A."/>
            <person name="Alvarado L."/>
            <person name="Arachchi H.M."/>
            <person name="Berlin A."/>
            <person name="Brown A."/>
            <person name="Chapman S.B."/>
            <person name="Chen Z."/>
            <person name="Dunbar C."/>
            <person name="Freedman E."/>
            <person name="Gearin G."/>
            <person name="Gellesch M."/>
            <person name="Goldberg J."/>
            <person name="Griggs A."/>
            <person name="Gujja S."/>
            <person name="Heiman D."/>
            <person name="Howarth C."/>
            <person name="Larson L."/>
            <person name="Lui A."/>
            <person name="MacDonald P.J.P."/>
            <person name="Mehta T."/>
            <person name="Montmayeur A."/>
            <person name="Murphy C."/>
            <person name="Neiman D."/>
            <person name="Pearson M."/>
            <person name="Priest M."/>
            <person name="Roberts A."/>
            <person name="Saif S."/>
            <person name="Shea T."/>
            <person name="Shenoy N."/>
            <person name="Sisk P."/>
            <person name="Stolte C."/>
            <person name="Sykes S."/>
            <person name="Yandava C."/>
            <person name="Wortman J."/>
            <person name="Nusbaum C."/>
            <person name="Birren B."/>
        </authorList>
    </citation>
    <scope>NUCLEOTIDE SEQUENCE</scope>
    <source>
        <strain evidence="2">R3-111a-1</strain>
    </source>
</reference>
<reference evidence="3" key="5">
    <citation type="submission" date="2018-04" db="UniProtKB">
        <authorList>
            <consortium name="EnsemblFungi"/>
        </authorList>
    </citation>
    <scope>IDENTIFICATION</scope>
    <source>
        <strain evidence="3">R3-111a-1</strain>
    </source>
</reference>
<dbReference type="EMBL" id="GL385399">
    <property type="protein sequence ID" value="EJT72373.1"/>
    <property type="molecule type" value="Genomic_DNA"/>
</dbReference>
<keyword evidence="4" id="KW-1185">Reference proteome</keyword>
<sequence length="156" mass="17636">MGAMRSNQAPYHTTHAAIEVFNWLARILAAQYDLERTGWDRETSTPVNVIQWQNAMATLDLFCLVMISLGYGLPTVPRQDWRAVSHENYVAIQNHNEWHDREAFPELAFTAVMEGLLSRIRAKTVLAPGGKKKKENHRTSAPDASRDSDRTSADTL</sequence>
<accession>J3P6U7</accession>
<dbReference type="AlphaFoldDB" id="J3P6U7"/>
<gene>
    <name evidence="3" type="primary">20349697</name>
    <name evidence="2" type="ORF">GGTG_09239</name>
</gene>
<dbReference type="EnsemblFungi" id="EJT72373">
    <property type="protein sequence ID" value="EJT72373"/>
    <property type="gene ID" value="GGTG_09239"/>
</dbReference>
<dbReference type="RefSeq" id="XP_009225347.1">
    <property type="nucleotide sequence ID" value="XM_009227083.1"/>
</dbReference>
<evidence type="ECO:0000313" key="2">
    <source>
        <dbReference type="EMBL" id="EJT72373.1"/>
    </source>
</evidence>
<dbReference type="GeneID" id="20349697"/>
<reference evidence="4" key="1">
    <citation type="submission" date="2010-07" db="EMBL/GenBank/DDBJ databases">
        <title>The genome sequence of Gaeumannomyces graminis var. tritici strain R3-111a-1.</title>
        <authorList>
            <consortium name="The Broad Institute Genome Sequencing Platform"/>
            <person name="Ma L.-J."/>
            <person name="Dead R."/>
            <person name="Young S."/>
            <person name="Zeng Q."/>
            <person name="Koehrsen M."/>
            <person name="Alvarado L."/>
            <person name="Berlin A."/>
            <person name="Chapman S.B."/>
            <person name="Chen Z."/>
            <person name="Freedman E."/>
            <person name="Gellesch M."/>
            <person name="Goldberg J."/>
            <person name="Griggs A."/>
            <person name="Gujja S."/>
            <person name="Heilman E.R."/>
            <person name="Heiman D."/>
            <person name="Hepburn T."/>
            <person name="Howarth C."/>
            <person name="Jen D."/>
            <person name="Larson L."/>
            <person name="Mehta T."/>
            <person name="Neiman D."/>
            <person name="Pearson M."/>
            <person name="Roberts A."/>
            <person name="Saif S."/>
            <person name="Shea T."/>
            <person name="Shenoy N."/>
            <person name="Sisk P."/>
            <person name="Stolte C."/>
            <person name="Sykes S."/>
            <person name="Walk T."/>
            <person name="White J."/>
            <person name="Yandava C."/>
            <person name="Haas B."/>
            <person name="Nusbaum C."/>
            <person name="Birren B."/>
        </authorList>
    </citation>
    <scope>NUCLEOTIDE SEQUENCE [LARGE SCALE GENOMIC DNA]</scope>
    <source>
        <strain evidence="4">R3-111a-1</strain>
    </source>
</reference>
<reference evidence="2" key="2">
    <citation type="submission" date="2010-07" db="EMBL/GenBank/DDBJ databases">
        <authorList>
            <consortium name="The Broad Institute Genome Sequencing Platform"/>
            <consortium name="Broad Institute Genome Sequencing Center for Infectious Disease"/>
            <person name="Ma L.-J."/>
            <person name="Dead R."/>
            <person name="Young S."/>
            <person name="Zeng Q."/>
            <person name="Koehrsen M."/>
            <person name="Alvarado L."/>
            <person name="Berlin A."/>
            <person name="Chapman S.B."/>
            <person name="Chen Z."/>
            <person name="Freedman E."/>
            <person name="Gellesch M."/>
            <person name="Goldberg J."/>
            <person name="Griggs A."/>
            <person name="Gujja S."/>
            <person name="Heilman E.R."/>
            <person name="Heiman D."/>
            <person name="Hepburn T."/>
            <person name="Howarth C."/>
            <person name="Jen D."/>
            <person name="Larson L."/>
            <person name="Mehta T."/>
            <person name="Neiman D."/>
            <person name="Pearson M."/>
            <person name="Roberts A."/>
            <person name="Saif S."/>
            <person name="Shea T."/>
            <person name="Shenoy N."/>
            <person name="Sisk P."/>
            <person name="Stolte C."/>
            <person name="Sykes S."/>
            <person name="Walk T."/>
            <person name="White J."/>
            <person name="Yandava C."/>
            <person name="Haas B."/>
            <person name="Nusbaum C."/>
            <person name="Birren B."/>
        </authorList>
    </citation>
    <scope>NUCLEOTIDE SEQUENCE</scope>
    <source>
        <strain evidence="2">R3-111a-1</strain>
    </source>
</reference>
<feature type="compositionally biased region" description="Basic and acidic residues" evidence="1">
    <location>
        <begin position="137"/>
        <end position="156"/>
    </location>
</feature>
<dbReference type="HOGENOM" id="CLU_1686694_0_0_1"/>
<feature type="region of interest" description="Disordered" evidence="1">
    <location>
        <begin position="128"/>
        <end position="156"/>
    </location>
</feature>
<organism evidence="2">
    <name type="scientific">Gaeumannomyces tritici (strain R3-111a-1)</name>
    <name type="common">Wheat and barley take-all root rot fungus</name>
    <name type="synonym">Gaeumannomyces graminis var. tritici</name>
    <dbReference type="NCBI Taxonomy" id="644352"/>
    <lineage>
        <taxon>Eukaryota</taxon>
        <taxon>Fungi</taxon>
        <taxon>Dikarya</taxon>
        <taxon>Ascomycota</taxon>
        <taxon>Pezizomycotina</taxon>
        <taxon>Sordariomycetes</taxon>
        <taxon>Sordariomycetidae</taxon>
        <taxon>Magnaporthales</taxon>
        <taxon>Magnaporthaceae</taxon>
        <taxon>Gaeumannomyces</taxon>
    </lineage>
</organism>
<evidence type="ECO:0000256" key="1">
    <source>
        <dbReference type="SAM" id="MobiDB-lite"/>
    </source>
</evidence>
<dbReference type="VEuPathDB" id="FungiDB:GGTG_09239"/>
<name>J3P6U7_GAET3</name>
<evidence type="ECO:0000313" key="3">
    <source>
        <dbReference type="EnsemblFungi" id="EJT72373"/>
    </source>
</evidence>
<reference evidence="3" key="4">
    <citation type="journal article" date="2015" name="G3 (Bethesda)">
        <title>Genome sequences of three phytopathogenic species of the Magnaporthaceae family of fungi.</title>
        <authorList>
            <person name="Okagaki L.H."/>
            <person name="Nunes C.C."/>
            <person name="Sailsbery J."/>
            <person name="Clay B."/>
            <person name="Brown D."/>
            <person name="John T."/>
            <person name="Oh Y."/>
            <person name="Young N."/>
            <person name="Fitzgerald M."/>
            <person name="Haas B.J."/>
            <person name="Zeng Q."/>
            <person name="Young S."/>
            <person name="Adiconis X."/>
            <person name="Fan L."/>
            <person name="Levin J.Z."/>
            <person name="Mitchell T.K."/>
            <person name="Okubara P.A."/>
            <person name="Farman M.L."/>
            <person name="Kohn L.M."/>
            <person name="Birren B."/>
            <person name="Ma L.-J."/>
            <person name="Dean R.A."/>
        </authorList>
    </citation>
    <scope>NUCLEOTIDE SEQUENCE</scope>
    <source>
        <strain evidence="3">R3-111a-1</strain>
    </source>
</reference>